<dbReference type="GO" id="GO:0032590">
    <property type="term" value="C:dendrite membrane"/>
    <property type="evidence" value="ECO:0007669"/>
    <property type="project" value="TreeGrafter"/>
</dbReference>
<keyword evidence="7" id="KW-0378">Hydrolase</keyword>
<keyword evidence="8" id="KW-0106">Calcium</keyword>
<reference evidence="18" key="1">
    <citation type="submission" date="2022-11" db="UniProtKB">
        <authorList>
            <consortium name="EnsemblMetazoa"/>
        </authorList>
    </citation>
    <scope>IDENTIFICATION</scope>
</reference>
<feature type="region of interest" description="Disordered" evidence="15">
    <location>
        <begin position="1160"/>
        <end position="1179"/>
    </location>
</feature>
<organism evidence="18 19">
    <name type="scientific">Patiria miniata</name>
    <name type="common">Bat star</name>
    <name type="synonym">Asterina miniata</name>
    <dbReference type="NCBI Taxonomy" id="46514"/>
    <lineage>
        <taxon>Eukaryota</taxon>
        <taxon>Metazoa</taxon>
        <taxon>Echinodermata</taxon>
        <taxon>Eleutherozoa</taxon>
        <taxon>Asterozoa</taxon>
        <taxon>Asteroidea</taxon>
        <taxon>Valvatacea</taxon>
        <taxon>Valvatida</taxon>
        <taxon>Asterinidae</taxon>
        <taxon>Patiria</taxon>
    </lineage>
</organism>
<keyword evidence="3" id="KW-1003">Cell membrane</keyword>
<evidence type="ECO:0000313" key="19">
    <source>
        <dbReference type="Proteomes" id="UP000887568"/>
    </source>
</evidence>
<evidence type="ECO:0000256" key="11">
    <source>
        <dbReference type="ARBA" id="ARBA00023098"/>
    </source>
</evidence>
<evidence type="ECO:0000256" key="3">
    <source>
        <dbReference type="ARBA" id="ARBA00022475"/>
    </source>
</evidence>
<feature type="compositionally biased region" description="Low complexity" evidence="15">
    <location>
        <begin position="1073"/>
        <end position="1085"/>
    </location>
</feature>
<dbReference type="RefSeq" id="XP_038072400.1">
    <property type="nucleotide sequence ID" value="XM_038216472.1"/>
</dbReference>
<dbReference type="PANTHER" id="PTHR45792:SF8">
    <property type="entry name" value="DIACYLGLYCEROL LIPASE-ALPHA"/>
    <property type="match status" value="1"/>
</dbReference>
<dbReference type="InterPro" id="IPR029058">
    <property type="entry name" value="AB_hydrolase_fold"/>
</dbReference>
<evidence type="ECO:0000256" key="4">
    <source>
        <dbReference type="ARBA" id="ARBA00022553"/>
    </source>
</evidence>
<feature type="region of interest" description="Disordered" evidence="15">
    <location>
        <begin position="1107"/>
        <end position="1128"/>
    </location>
</feature>
<evidence type="ECO:0000256" key="12">
    <source>
        <dbReference type="ARBA" id="ARBA00023136"/>
    </source>
</evidence>
<dbReference type="GeneID" id="119740956"/>
<accession>A0A914B990</accession>
<dbReference type="Pfam" id="PF01764">
    <property type="entry name" value="Lipase_3"/>
    <property type="match status" value="1"/>
</dbReference>
<evidence type="ECO:0000256" key="5">
    <source>
        <dbReference type="ARBA" id="ARBA00022692"/>
    </source>
</evidence>
<evidence type="ECO:0000256" key="8">
    <source>
        <dbReference type="ARBA" id="ARBA00022837"/>
    </source>
</evidence>
<dbReference type="GO" id="GO:0046872">
    <property type="term" value="F:metal ion binding"/>
    <property type="evidence" value="ECO:0007669"/>
    <property type="project" value="UniProtKB-KW"/>
</dbReference>
<dbReference type="GO" id="GO:0019369">
    <property type="term" value="P:arachidonate metabolic process"/>
    <property type="evidence" value="ECO:0007669"/>
    <property type="project" value="TreeGrafter"/>
</dbReference>
<dbReference type="SUPFAM" id="SSF53474">
    <property type="entry name" value="alpha/beta-Hydrolases"/>
    <property type="match status" value="1"/>
</dbReference>
<sequence length="1191" mass="132910">MPGLVALRRRWSLGSDDLVLPGCTLFVIHVAWLIALSIILAVYQPHTEACSSSLRHYILGYVVILTACLVVEGLIVFVSMRGTIFYARPRSSMQYLLYGRTVLLLLCFIWIILGIVWLARWYSQCQVLAIKNSVLGIVVYNLLLFILILARTWCLYDSAGRSFVQLKRTEKQCAMRRSASRVERNRERQIKTRALYERKWEKRFRRYCCCIQAEEPQESAFAEIALLFSDFFRDLDIVPSDIVAGLMLLREEQKQSRRSMEQNPNNNVLKFLSGVPITADTKFADFSNHDECQEFEDLIYYYKYAAAAYGWPVYAMFHPARGCCHLIGRCSCCRSKDRFEYLDLSDDNCCGCNFRALKKLSGLEDADVVYATFHSAVSTRLRDNPHNISTEFGLDTEGLTLVGATATEENKRGSKGGTMTNESGICLETSLTFQEEMDERCLREGGARGERGGGGGGGRASKRGRCCRDCTRSSFPSCMACLCLPRSPNCSPPQHSSATNSAENVESPATVWETPFFVALDHSRRKVIVSVRGTLSMQDWLTDLSADISEIPLENCPSDWFGHKGMVGAAVHIKKKLQEELILSRAFTHDPERGSQNYELVLVGHSLGAGTVSILSILLRPDYPKLQCYAYSPPGGLLSMPVVEHTKDFVTSLVIGKDIVTRVGLSQMECLRADLFDCIKRSTDTKWKIIFDGLLCCREISPKNLSPRDSDSSPSPPRLTKAFHPTNLSLLLTTHNPLYPPGRIMQIVRTNPKREGLNKKDCAWFAVWRDNTAFDEVLISPVMIGDHLPKNVMSALRKCLQYGRLHGAPRYSGRQFNRPSSPPHHRQLRKTVEKNETPSSSQSSPSSCLVVNPGSHGDAGPDMNCNTVTSSAGKTKTGPESQTGLPQSQVSTGHQTGMQRTGSASPVYASYESLPKTTGYPEGRAPLARFDTMSEMGSMSSFQSAITLEEPKPQQTHRMYDGYCYYVDEDLKSPVNAYQLHPKFDDSLNSNSSNQIVTTAFVEPKPDRTSASLSDKFMLHRDGSTKVMDRYGNVKGRTSTNDRYRLTYDSGSQSSVNKDVPARPEQLSFVDKNGSSYESSGNLSSDHSTSLPEALLGQAYTRYHSLSMDSNSPDFEDDFPSPITRPPQPDGTFRCGVVPMEAAELLQKRNDSRVVAVEMGQVDSDERKKGAKTTPAERVKMLRQKYGETKC</sequence>
<dbReference type="Proteomes" id="UP000887568">
    <property type="component" value="Unplaced"/>
</dbReference>
<keyword evidence="12 16" id="KW-0472">Membrane</keyword>
<feature type="transmembrane region" description="Helical" evidence="16">
    <location>
        <begin position="18"/>
        <end position="43"/>
    </location>
</feature>
<keyword evidence="5 16" id="KW-0812">Transmembrane</keyword>
<dbReference type="GO" id="GO:0004465">
    <property type="term" value="F:lipoprotein lipase activity"/>
    <property type="evidence" value="ECO:0007669"/>
    <property type="project" value="TreeGrafter"/>
</dbReference>
<dbReference type="GO" id="GO:0046340">
    <property type="term" value="P:diacylglycerol catabolic process"/>
    <property type="evidence" value="ECO:0007669"/>
    <property type="project" value="TreeGrafter"/>
</dbReference>
<evidence type="ECO:0000313" key="18">
    <source>
        <dbReference type="EnsemblMetazoa" id="XP_038072400.1"/>
    </source>
</evidence>
<dbReference type="GO" id="GO:0005737">
    <property type="term" value="C:cytoplasm"/>
    <property type="evidence" value="ECO:0007669"/>
    <property type="project" value="TreeGrafter"/>
</dbReference>
<dbReference type="EnsemblMetazoa" id="XM_038216472.1">
    <property type="protein sequence ID" value="XP_038072400.1"/>
    <property type="gene ID" value="LOC119740956"/>
</dbReference>
<evidence type="ECO:0000256" key="7">
    <source>
        <dbReference type="ARBA" id="ARBA00022801"/>
    </source>
</evidence>
<dbReference type="CDD" id="cd00519">
    <property type="entry name" value="Lipase_3"/>
    <property type="match status" value="1"/>
</dbReference>
<protein>
    <recommendedName>
        <fullName evidence="14">sn-1-specific diacylglycerol lipase</fullName>
        <ecNumber evidence="14">3.1.1.116</ecNumber>
    </recommendedName>
</protein>
<keyword evidence="19" id="KW-1185">Reference proteome</keyword>
<dbReference type="GO" id="GO:0045211">
    <property type="term" value="C:postsynaptic membrane"/>
    <property type="evidence" value="ECO:0007669"/>
    <property type="project" value="TreeGrafter"/>
</dbReference>
<feature type="compositionally biased region" description="Low complexity" evidence="15">
    <location>
        <begin position="838"/>
        <end position="847"/>
    </location>
</feature>
<evidence type="ECO:0000256" key="10">
    <source>
        <dbReference type="ARBA" id="ARBA00022989"/>
    </source>
</evidence>
<evidence type="ECO:0000256" key="1">
    <source>
        <dbReference type="ARBA" id="ARBA00001913"/>
    </source>
</evidence>
<evidence type="ECO:0000259" key="17">
    <source>
        <dbReference type="Pfam" id="PF01764"/>
    </source>
</evidence>
<comment type="cofactor">
    <cofactor evidence="1">
        <name>Ca(2+)</name>
        <dbReference type="ChEBI" id="CHEBI:29108"/>
    </cofactor>
</comment>
<feature type="transmembrane region" description="Helical" evidence="16">
    <location>
        <begin position="101"/>
        <end position="122"/>
    </location>
</feature>
<feature type="domain" description="Fungal lipase-type" evidence="17">
    <location>
        <begin position="528"/>
        <end position="663"/>
    </location>
</feature>
<name>A0A914B990_PATMI</name>
<dbReference type="PANTHER" id="PTHR45792">
    <property type="entry name" value="DIACYLGLYCEROL LIPASE HOMOLOG-RELATED"/>
    <property type="match status" value="1"/>
</dbReference>
<keyword evidence="11" id="KW-0443">Lipid metabolism</keyword>
<dbReference type="AlphaFoldDB" id="A0A914B990"/>
<feature type="region of interest" description="Disordered" evidence="15">
    <location>
        <begin position="1029"/>
        <end position="1089"/>
    </location>
</feature>
<proteinExistence type="predicted"/>
<dbReference type="OMA" id="MDERCLR"/>
<keyword evidence="10 16" id="KW-1133">Transmembrane helix</keyword>
<evidence type="ECO:0000256" key="16">
    <source>
        <dbReference type="SAM" id="Phobius"/>
    </source>
</evidence>
<dbReference type="InterPro" id="IPR002921">
    <property type="entry name" value="Fungal_lipase-type"/>
</dbReference>
<evidence type="ECO:0000256" key="2">
    <source>
        <dbReference type="ARBA" id="ARBA00004651"/>
    </source>
</evidence>
<keyword evidence="4" id="KW-0597">Phosphoprotein</keyword>
<evidence type="ECO:0000256" key="15">
    <source>
        <dbReference type="SAM" id="MobiDB-lite"/>
    </source>
</evidence>
<comment type="subcellular location">
    <subcellularLocation>
        <location evidence="2">Cell membrane</location>
        <topology evidence="2">Multi-pass membrane protein</topology>
    </subcellularLocation>
</comment>
<dbReference type="EC" id="3.1.1.116" evidence="14"/>
<evidence type="ECO:0000256" key="13">
    <source>
        <dbReference type="ARBA" id="ARBA00024531"/>
    </source>
</evidence>
<feature type="transmembrane region" description="Helical" evidence="16">
    <location>
        <begin position="58"/>
        <end position="80"/>
    </location>
</feature>
<dbReference type="OrthoDB" id="438440at2759"/>
<dbReference type="InterPro" id="IPR052214">
    <property type="entry name" value="DAG_Lipase-Related"/>
</dbReference>
<evidence type="ECO:0000256" key="9">
    <source>
        <dbReference type="ARBA" id="ARBA00022963"/>
    </source>
</evidence>
<keyword evidence="9" id="KW-0442">Lipid degradation</keyword>
<dbReference type="GO" id="GO:0098921">
    <property type="term" value="P:retrograde trans-synaptic signaling by endocannabinoid"/>
    <property type="evidence" value="ECO:0007669"/>
    <property type="project" value="TreeGrafter"/>
</dbReference>
<feature type="region of interest" description="Disordered" evidence="15">
    <location>
        <begin position="808"/>
        <end position="904"/>
    </location>
</feature>
<evidence type="ECO:0000256" key="14">
    <source>
        <dbReference type="ARBA" id="ARBA00026104"/>
    </source>
</evidence>
<keyword evidence="6" id="KW-0479">Metal-binding</keyword>
<dbReference type="Gene3D" id="3.40.50.1820">
    <property type="entry name" value="alpha/beta hydrolase"/>
    <property type="match status" value="1"/>
</dbReference>
<comment type="catalytic activity">
    <reaction evidence="13">
        <text>a 1,2-diacyl-sn-glycerol + H2O = a 2-acylglycerol + a fatty acid + H(+)</text>
        <dbReference type="Rhea" id="RHEA:33275"/>
        <dbReference type="ChEBI" id="CHEBI:15377"/>
        <dbReference type="ChEBI" id="CHEBI:15378"/>
        <dbReference type="ChEBI" id="CHEBI:17389"/>
        <dbReference type="ChEBI" id="CHEBI:17815"/>
        <dbReference type="ChEBI" id="CHEBI:28868"/>
        <dbReference type="EC" id="3.1.1.116"/>
    </reaction>
    <physiologicalReaction direction="left-to-right" evidence="13">
        <dbReference type="Rhea" id="RHEA:33276"/>
    </physiologicalReaction>
</comment>
<feature type="transmembrane region" description="Helical" evidence="16">
    <location>
        <begin position="134"/>
        <end position="156"/>
    </location>
</feature>
<feature type="compositionally biased region" description="Polar residues" evidence="15">
    <location>
        <begin position="864"/>
        <end position="904"/>
    </location>
</feature>
<evidence type="ECO:0000256" key="6">
    <source>
        <dbReference type="ARBA" id="ARBA00022723"/>
    </source>
</evidence>